<dbReference type="CDD" id="cd06260">
    <property type="entry name" value="DUF820-like"/>
    <property type="match status" value="1"/>
</dbReference>
<dbReference type="PANTHER" id="PTHR35400:SF3">
    <property type="entry name" value="SLL1072 PROTEIN"/>
    <property type="match status" value="1"/>
</dbReference>
<protein>
    <submittedName>
        <fullName evidence="2">Uma2 family endonuclease</fullName>
    </submittedName>
</protein>
<proteinExistence type="predicted"/>
<reference evidence="2 3" key="1">
    <citation type="submission" date="2019-07" db="EMBL/GenBank/DDBJ databases">
        <title>Cryptosporangium phraense sp. nov., isolated from plant litter.</title>
        <authorList>
            <person name="Suriyachadkun C."/>
        </authorList>
    </citation>
    <scope>NUCLEOTIDE SEQUENCE [LARGE SCALE GENOMIC DNA]</scope>
    <source>
        <strain evidence="2 3">A-T 5661</strain>
    </source>
</reference>
<name>A0A545AQK7_9ACTN</name>
<dbReference type="InterPro" id="IPR008538">
    <property type="entry name" value="Uma2"/>
</dbReference>
<keyword evidence="2" id="KW-0255">Endonuclease</keyword>
<dbReference type="Pfam" id="PF05685">
    <property type="entry name" value="Uma2"/>
    <property type="match status" value="1"/>
</dbReference>
<dbReference type="InParanoid" id="A0A545AQK7"/>
<dbReference type="AlphaFoldDB" id="A0A545AQK7"/>
<keyword evidence="3" id="KW-1185">Reference proteome</keyword>
<gene>
    <name evidence="2" type="ORF">FL583_18100</name>
</gene>
<evidence type="ECO:0000313" key="3">
    <source>
        <dbReference type="Proteomes" id="UP000317982"/>
    </source>
</evidence>
<dbReference type="Proteomes" id="UP000317982">
    <property type="component" value="Unassembled WGS sequence"/>
</dbReference>
<organism evidence="2 3">
    <name type="scientific">Cryptosporangium phraense</name>
    <dbReference type="NCBI Taxonomy" id="2593070"/>
    <lineage>
        <taxon>Bacteria</taxon>
        <taxon>Bacillati</taxon>
        <taxon>Actinomycetota</taxon>
        <taxon>Actinomycetes</taxon>
        <taxon>Cryptosporangiales</taxon>
        <taxon>Cryptosporangiaceae</taxon>
        <taxon>Cryptosporangium</taxon>
    </lineage>
</organism>
<evidence type="ECO:0000313" key="2">
    <source>
        <dbReference type="EMBL" id="TQS43553.1"/>
    </source>
</evidence>
<dbReference type="OrthoDB" id="9799703at2"/>
<evidence type="ECO:0000259" key="1">
    <source>
        <dbReference type="Pfam" id="PF05685"/>
    </source>
</evidence>
<accession>A0A545AQK7</accession>
<keyword evidence="2" id="KW-0378">Hydrolase</keyword>
<dbReference type="SUPFAM" id="SSF52980">
    <property type="entry name" value="Restriction endonuclease-like"/>
    <property type="match status" value="1"/>
</dbReference>
<sequence>MRAQPLEPDSLPCDDAVHGATSVRSRLLEEVRMSAESRYSIPLPVDGRWTNDFLDALPYDLPYRIEIVDGNLVVSPRPHHWHLDVAVEVRNALVAAAPPGVWAYVEPEVRWAGGDGDRVEQALVPDVTVAPRALRSEEAPPYSRPEVVQLVVEVVSPSSIVTDREHKPRYYAALGIPAMWRIDRGLTLTEYRLSVEGGPEIVRTVEGGKFTTDVPFPVTLDLDSLG</sequence>
<dbReference type="Gene3D" id="3.90.1570.10">
    <property type="entry name" value="tt1808, chain A"/>
    <property type="match status" value="1"/>
</dbReference>
<keyword evidence="2" id="KW-0540">Nuclease</keyword>
<feature type="domain" description="Putative restriction endonuclease" evidence="1">
    <location>
        <begin position="61"/>
        <end position="213"/>
    </location>
</feature>
<dbReference type="GO" id="GO:0004519">
    <property type="term" value="F:endonuclease activity"/>
    <property type="evidence" value="ECO:0007669"/>
    <property type="project" value="UniProtKB-KW"/>
</dbReference>
<dbReference type="EMBL" id="VIRS01000012">
    <property type="protein sequence ID" value="TQS43553.1"/>
    <property type="molecule type" value="Genomic_DNA"/>
</dbReference>
<dbReference type="InterPro" id="IPR011335">
    <property type="entry name" value="Restrct_endonuc-II-like"/>
</dbReference>
<dbReference type="InterPro" id="IPR012296">
    <property type="entry name" value="Nuclease_put_TT1808"/>
</dbReference>
<comment type="caution">
    <text evidence="2">The sequence shown here is derived from an EMBL/GenBank/DDBJ whole genome shotgun (WGS) entry which is preliminary data.</text>
</comment>
<dbReference type="PANTHER" id="PTHR35400">
    <property type="entry name" value="SLR1083 PROTEIN"/>
    <property type="match status" value="1"/>
</dbReference>